<dbReference type="PANTHER" id="PTHR47953:SF5">
    <property type="entry name" value="CYTOCHROME P450 71AV8-LIKE"/>
    <property type="match status" value="1"/>
</dbReference>
<dbReference type="GO" id="GO:0004497">
    <property type="term" value="F:monooxygenase activity"/>
    <property type="evidence" value="ECO:0007669"/>
    <property type="project" value="UniProtKB-KW"/>
</dbReference>
<dbReference type="GO" id="GO:0020037">
    <property type="term" value="F:heme binding"/>
    <property type="evidence" value="ECO:0007669"/>
    <property type="project" value="InterPro"/>
</dbReference>
<dbReference type="EMBL" id="PDCK01000042">
    <property type="protein sequence ID" value="PRQ40126.1"/>
    <property type="molecule type" value="Genomic_DNA"/>
</dbReference>
<evidence type="ECO:0000256" key="1">
    <source>
        <dbReference type="ARBA" id="ARBA00010617"/>
    </source>
</evidence>
<dbReference type="Pfam" id="PF00067">
    <property type="entry name" value="p450"/>
    <property type="match status" value="1"/>
</dbReference>
<dbReference type="AlphaFoldDB" id="A0A2P6R136"/>
<dbReference type="Proteomes" id="UP000238479">
    <property type="component" value="Chromosome 4"/>
</dbReference>
<keyword evidence="8" id="KW-1185">Reference proteome</keyword>
<dbReference type="Gramene" id="PRQ40126">
    <property type="protein sequence ID" value="PRQ40126"/>
    <property type="gene ID" value="RchiOBHm_Chr4g0432691"/>
</dbReference>
<organism evidence="7 8">
    <name type="scientific">Rosa chinensis</name>
    <name type="common">China rose</name>
    <dbReference type="NCBI Taxonomy" id="74649"/>
    <lineage>
        <taxon>Eukaryota</taxon>
        <taxon>Viridiplantae</taxon>
        <taxon>Streptophyta</taxon>
        <taxon>Embryophyta</taxon>
        <taxon>Tracheophyta</taxon>
        <taxon>Spermatophyta</taxon>
        <taxon>Magnoliopsida</taxon>
        <taxon>eudicotyledons</taxon>
        <taxon>Gunneridae</taxon>
        <taxon>Pentapetalae</taxon>
        <taxon>rosids</taxon>
        <taxon>fabids</taxon>
        <taxon>Rosales</taxon>
        <taxon>Rosaceae</taxon>
        <taxon>Rosoideae</taxon>
        <taxon>Rosoideae incertae sedis</taxon>
        <taxon>Rosa</taxon>
    </lineage>
</organism>
<keyword evidence="5" id="KW-0408">Iron</keyword>
<accession>A0A2P6R136</accession>
<protein>
    <submittedName>
        <fullName evidence="7">Putative cytochrome P450</fullName>
    </submittedName>
</protein>
<name>A0A2P6R136_ROSCH</name>
<evidence type="ECO:0000256" key="4">
    <source>
        <dbReference type="ARBA" id="ARBA00023002"/>
    </source>
</evidence>
<keyword evidence="2" id="KW-0349">Heme</keyword>
<dbReference type="InterPro" id="IPR036396">
    <property type="entry name" value="Cyt_P450_sf"/>
</dbReference>
<gene>
    <name evidence="7" type="ORF">RchiOBHm_Chr4g0432691</name>
</gene>
<evidence type="ECO:0000256" key="6">
    <source>
        <dbReference type="ARBA" id="ARBA00023033"/>
    </source>
</evidence>
<dbReference type="STRING" id="74649.A0A2P6R136"/>
<evidence type="ECO:0000256" key="2">
    <source>
        <dbReference type="ARBA" id="ARBA00022617"/>
    </source>
</evidence>
<comment type="similarity">
    <text evidence="1">Belongs to the cytochrome P450 family.</text>
</comment>
<proteinExistence type="inferred from homology"/>
<keyword evidence="6" id="KW-0503">Monooxygenase</keyword>
<dbReference type="GO" id="GO:0016705">
    <property type="term" value="F:oxidoreductase activity, acting on paired donors, with incorporation or reduction of molecular oxygen"/>
    <property type="evidence" value="ECO:0007669"/>
    <property type="project" value="InterPro"/>
</dbReference>
<dbReference type="SUPFAM" id="SSF48264">
    <property type="entry name" value="Cytochrome P450"/>
    <property type="match status" value="1"/>
</dbReference>
<dbReference type="GO" id="GO:0005506">
    <property type="term" value="F:iron ion binding"/>
    <property type="evidence" value="ECO:0007669"/>
    <property type="project" value="InterPro"/>
</dbReference>
<dbReference type="InterPro" id="IPR001128">
    <property type="entry name" value="Cyt_P450"/>
</dbReference>
<dbReference type="Gene3D" id="1.10.630.10">
    <property type="entry name" value="Cytochrome P450"/>
    <property type="match status" value="1"/>
</dbReference>
<dbReference type="PANTHER" id="PTHR47953">
    <property type="entry name" value="OS08G0105600 PROTEIN"/>
    <property type="match status" value="1"/>
</dbReference>
<evidence type="ECO:0000313" key="7">
    <source>
        <dbReference type="EMBL" id="PRQ40126.1"/>
    </source>
</evidence>
<dbReference type="InterPro" id="IPR052306">
    <property type="entry name" value="CYP450_71D"/>
</dbReference>
<sequence length="82" mass="9547">MKKAQEEVRNLVRNKGKVSESDIKQLQYLKMIVKETLQLHPPAPLIPRETMSPIKGLGYDMEPKTIILRDFSFKLYMSKTLN</sequence>
<comment type="caution">
    <text evidence="7">The sequence shown here is derived from an EMBL/GenBank/DDBJ whole genome shotgun (WGS) entry which is preliminary data.</text>
</comment>
<evidence type="ECO:0000256" key="5">
    <source>
        <dbReference type="ARBA" id="ARBA00023004"/>
    </source>
</evidence>
<evidence type="ECO:0000313" key="8">
    <source>
        <dbReference type="Proteomes" id="UP000238479"/>
    </source>
</evidence>
<evidence type="ECO:0000256" key="3">
    <source>
        <dbReference type="ARBA" id="ARBA00022723"/>
    </source>
</evidence>
<keyword evidence="4" id="KW-0560">Oxidoreductase</keyword>
<reference evidence="7 8" key="1">
    <citation type="journal article" date="2018" name="Nat. Genet.">
        <title>The Rosa genome provides new insights in the design of modern roses.</title>
        <authorList>
            <person name="Bendahmane M."/>
        </authorList>
    </citation>
    <scope>NUCLEOTIDE SEQUENCE [LARGE SCALE GENOMIC DNA]</scope>
    <source>
        <strain evidence="8">cv. Old Blush</strain>
    </source>
</reference>
<keyword evidence="3" id="KW-0479">Metal-binding</keyword>